<reference evidence="3 4" key="1">
    <citation type="submission" date="2020-04" db="EMBL/GenBank/DDBJ databases">
        <title>Genome sequencing of novel species.</title>
        <authorList>
            <person name="Heo J."/>
            <person name="Kim S.-J."/>
            <person name="Kim J.-S."/>
            <person name="Hong S.-B."/>
            <person name="Kwon S.-W."/>
        </authorList>
    </citation>
    <scope>NUCLEOTIDE SEQUENCE [LARGE SCALE GENOMIC DNA]</scope>
    <source>
        <strain evidence="3 4">MFER-1</strain>
    </source>
</reference>
<gene>
    <name evidence="3" type="ORF">HH215_30895</name>
</gene>
<protein>
    <submittedName>
        <fullName evidence="3">Extracellular solute-binding protein</fullName>
    </submittedName>
</protein>
<dbReference type="PANTHER" id="PTHR43649:SF33">
    <property type="entry name" value="POLYGALACTURONAN_RHAMNOGALACTURONAN-BINDING PROTEIN YTCQ"/>
    <property type="match status" value="1"/>
</dbReference>
<dbReference type="InterPro" id="IPR050490">
    <property type="entry name" value="Bact_solute-bd_prot1"/>
</dbReference>
<accession>A0A7Z2VQ63</accession>
<dbReference type="EMBL" id="CP051680">
    <property type="protein sequence ID" value="QJD87151.1"/>
    <property type="molecule type" value="Genomic_DNA"/>
</dbReference>
<evidence type="ECO:0000256" key="2">
    <source>
        <dbReference type="SAM" id="SignalP"/>
    </source>
</evidence>
<dbReference type="PANTHER" id="PTHR43649">
    <property type="entry name" value="ARABINOSE-BINDING PROTEIN-RELATED"/>
    <property type="match status" value="1"/>
</dbReference>
<dbReference type="Gene3D" id="3.40.190.10">
    <property type="entry name" value="Periplasmic binding protein-like II"/>
    <property type="match status" value="2"/>
</dbReference>
<feature type="signal peptide" evidence="2">
    <location>
        <begin position="1"/>
        <end position="31"/>
    </location>
</feature>
<keyword evidence="1 2" id="KW-0732">Signal</keyword>
<evidence type="ECO:0000256" key="1">
    <source>
        <dbReference type="ARBA" id="ARBA00022729"/>
    </source>
</evidence>
<feature type="chain" id="PRO_5039520742" evidence="2">
    <location>
        <begin position="32"/>
        <end position="557"/>
    </location>
</feature>
<organism evidence="3 4">
    <name type="scientific">Cohnella herbarum</name>
    <dbReference type="NCBI Taxonomy" id="2728023"/>
    <lineage>
        <taxon>Bacteria</taxon>
        <taxon>Bacillati</taxon>
        <taxon>Bacillota</taxon>
        <taxon>Bacilli</taxon>
        <taxon>Bacillales</taxon>
        <taxon>Paenibacillaceae</taxon>
        <taxon>Cohnella</taxon>
    </lineage>
</organism>
<dbReference type="Proteomes" id="UP000502248">
    <property type="component" value="Chromosome"/>
</dbReference>
<dbReference type="SUPFAM" id="SSF53850">
    <property type="entry name" value="Periplasmic binding protein-like II"/>
    <property type="match status" value="1"/>
</dbReference>
<keyword evidence="4" id="KW-1185">Reference proteome</keyword>
<sequence length="557" mass="62352">MKKRQVLRMRKKAAGVLIGLLCLTLVIGCSSNNGNSASSGQASGSGEQNAEVTITTVRGLGGDTQFKNGETIENNWHTKWAKEKLGMNIKYNWIITDQSQSYKTKLRMILASGEQMPDVFATSDIDIVANFAEAGKSMDITEAFEKYASPRMKELYAKHPEVWNYVTRDGKKYALPFFTGGEPISVMWIRQDWLDKLKLTAPTTIEEMERVMDAFVNQDPDGNNKKDTIGMSLSLKDGITPHMSDASFLVGAMGAQIPDYWHEAEDGTLRSGNTDPKVKDVLAKLNEWYSKGYIDREAAIHDAAKATESFIQGKSGIVFASWWAPLWPLGDLVKNDPNAVYKPYPVPSGPDGKRGVMGQVPISFTLVFNKDFKHMDKMLQYVDQLYGFAFDDPNSDFKYGWAEGYDYIMENGKPSFDQSKIPGGFIEAQKYLLTPDFPEVPGGLVEVYNRLATGKTPETPAEIRQAGHDPIVIEGGKVIYSQMKDAIYNKFTTIPTETMVKQNEILLKMQRETFSSIIYGKKQADAFDQFVKDWKANGGDKITEEVNAWYKESKNAK</sequence>
<evidence type="ECO:0000313" key="4">
    <source>
        <dbReference type="Proteomes" id="UP000502248"/>
    </source>
</evidence>
<dbReference type="RefSeq" id="WP_169283397.1">
    <property type="nucleotide sequence ID" value="NZ_CP051680.1"/>
</dbReference>
<dbReference type="CDD" id="cd13580">
    <property type="entry name" value="PBP2_AlgQ_like_1"/>
    <property type="match status" value="1"/>
</dbReference>
<dbReference type="KEGG" id="cheb:HH215_30895"/>
<evidence type="ECO:0000313" key="3">
    <source>
        <dbReference type="EMBL" id="QJD87151.1"/>
    </source>
</evidence>
<dbReference type="AlphaFoldDB" id="A0A7Z2VQ63"/>
<name>A0A7Z2VQ63_9BACL</name>
<proteinExistence type="predicted"/>
<dbReference type="PROSITE" id="PS51257">
    <property type="entry name" value="PROKAR_LIPOPROTEIN"/>
    <property type="match status" value="1"/>
</dbReference>